<keyword evidence="3 7" id="KW-0812">Transmembrane</keyword>
<comment type="similarity">
    <text evidence="2">Belongs to the CD225/Dispanin family.</text>
</comment>
<dbReference type="PANTHER" id="PTHR14948:SF25">
    <property type="entry name" value="DUF4190 DOMAIN-CONTAINING PROTEIN"/>
    <property type="match status" value="1"/>
</dbReference>
<name>A0A8B6C301_MYTGA</name>
<reference evidence="8" key="1">
    <citation type="submission" date="2018-11" db="EMBL/GenBank/DDBJ databases">
        <authorList>
            <person name="Alioto T."/>
            <person name="Alioto T."/>
        </authorList>
    </citation>
    <scope>NUCLEOTIDE SEQUENCE</scope>
</reference>
<evidence type="ECO:0000256" key="4">
    <source>
        <dbReference type="ARBA" id="ARBA00022989"/>
    </source>
</evidence>
<feature type="compositionally biased region" description="Low complexity" evidence="6">
    <location>
        <begin position="40"/>
        <end position="63"/>
    </location>
</feature>
<sequence>STGLAVYPSAPEAYHHVGYPAPEGQHSDKYPANSPPPPYASTVPQGQQHGQYPQGHGQPHGYGQPPPQQGYSHASGYQPVPQGYAQQGYPQQGYPQTQQYGKQPMYGGQGQTVVVSQPVPSTMIVTTAQPRPSNYLVPAILACLCCFWPTGICAIVAASKQNVKNIENQFPTVFYKFKIYQHKQISVFPHHFDDVKDGTIYNKVVHLTERLRNMSEKNQAEPMAVSRFTIPDMPEKSKKLYNGNVLCSVIHSPRVAQPVPSTIIMTTAQSKPFDWFIPALLACFCCFWPTGICAIVAACVSNRAADSGNMQSAERSARTARNLTILTVVFGCYQPHPNGLKSKNCNATDLIACARMCDNPKHTKLGIQVNNGYCISDNDLVNDNPNANKIPEDSCHSANSENASEMKVYDIKKHVILDKDLCPVGYSLGVPNIFVGEEDCQTHKKFYCYGSTAIERNAMSWYDAQKLCKDISSRLVNEGELPSSTKGQYWLHGIHYNDFDIQTPLPLYPTRCAAMHRHRKVYSIKLYDCSTKLYTLCISKHAPTNKWPGTSIPPTSSSSTKMTSTKLSPTSPGVTFQISTNFSTDVNISTTTTNNTVTMATLIPDTVSVSIIIPVLAIISVLAIIGVVIFCIRKRQNAGNNQSLSPQREHTTLLDAQKSGQSSPNTDAGAENVELQSH</sequence>
<feature type="region of interest" description="Disordered" evidence="6">
    <location>
        <begin position="548"/>
        <end position="568"/>
    </location>
</feature>
<proteinExistence type="inferred from homology"/>
<evidence type="ECO:0000256" key="3">
    <source>
        <dbReference type="ARBA" id="ARBA00022692"/>
    </source>
</evidence>
<evidence type="ECO:0000313" key="9">
    <source>
        <dbReference type="Proteomes" id="UP000596742"/>
    </source>
</evidence>
<comment type="caution">
    <text evidence="8">The sequence shown here is derived from an EMBL/GenBank/DDBJ whole genome shotgun (WGS) entry which is preliminary data.</text>
</comment>
<dbReference type="PANTHER" id="PTHR14948">
    <property type="entry name" value="NG5"/>
    <property type="match status" value="1"/>
</dbReference>
<feature type="non-terminal residue" evidence="8">
    <location>
        <position position="1"/>
    </location>
</feature>
<dbReference type="InterPro" id="IPR007593">
    <property type="entry name" value="CD225/Dispanin_fam"/>
</dbReference>
<dbReference type="EMBL" id="UYJE01001103">
    <property type="protein sequence ID" value="VDH99157.1"/>
    <property type="molecule type" value="Genomic_DNA"/>
</dbReference>
<protein>
    <recommendedName>
        <fullName evidence="10">C-type lectin domain-containing protein</fullName>
    </recommendedName>
</protein>
<evidence type="ECO:0000256" key="5">
    <source>
        <dbReference type="ARBA" id="ARBA00023136"/>
    </source>
</evidence>
<evidence type="ECO:0000256" key="7">
    <source>
        <dbReference type="SAM" id="Phobius"/>
    </source>
</evidence>
<dbReference type="OrthoDB" id="6103952at2759"/>
<feature type="region of interest" description="Disordered" evidence="6">
    <location>
        <begin position="1"/>
        <end position="105"/>
    </location>
</feature>
<gene>
    <name evidence="8" type="ORF">MGAL_10B092297B</name>
</gene>
<feature type="region of interest" description="Disordered" evidence="6">
    <location>
        <begin position="654"/>
        <end position="678"/>
    </location>
</feature>
<evidence type="ECO:0000256" key="2">
    <source>
        <dbReference type="ARBA" id="ARBA00006843"/>
    </source>
</evidence>
<feature type="transmembrane region" description="Helical" evidence="7">
    <location>
        <begin position="611"/>
        <end position="632"/>
    </location>
</feature>
<organism evidence="8 9">
    <name type="scientific">Mytilus galloprovincialis</name>
    <name type="common">Mediterranean mussel</name>
    <dbReference type="NCBI Taxonomy" id="29158"/>
    <lineage>
        <taxon>Eukaryota</taxon>
        <taxon>Metazoa</taxon>
        <taxon>Spiralia</taxon>
        <taxon>Lophotrochozoa</taxon>
        <taxon>Mollusca</taxon>
        <taxon>Bivalvia</taxon>
        <taxon>Autobranchia</taxon>
        <taxon>Pteriomorphia</taxon>
        <taxon>Mytilida</taxon>
        <taxon>Mytiloidea</taxon>
        <taxon>Mytilidae</taxon>
        <taxon>Mytilinae</taxon>
        <taxon>Mytilus</taxon>
    </lineage>
</organism>
<dbReference type="Pfam" id="PF04505">
    <property type="entry name" value="CD225"/>
    <property type="match status" value="2"/>
</dbReference>
<evidence type="ECO:0000256" key="1">
    <source>
        <dbReference type="ARBA" id="ARBA00004370"/>
    </source>
</evidence>
<dbReference type="InterPro" id="IPR016187">
    <property type="entry name" value="CTDL_fold"/>
</dbReference>
<keyword evidence="4 7" id="KW-1133">Transmembrane helix</keyword>
<keyword evidence="5 7" id="KW-0472">Membrane</keyword>
<dbReference type="AlphaFoldDB" id="A0A8B6C301"/>
<comment type="subcellular location">
    <subcellularLocation>
        <location evidence="1">Membrane</location>
    </subcellularLocation>
</comment>
<evidence type="ECO:0000313" key="8">
    <source>
        <dbReference type="EMBL" id="VDH99157.1"/>
    </source>
</evidence>
<keyword evidence="9" id="KW-1185">Reference proteome</keyword>
<feature type="compositionally biased region" description="Low complexity" evidence="6">
    <location>
        <begin position="76"/>
        <end position="104"/>
    </location>
</feature>
<dbReference type="Proteomes" id="UP000596742">
    <property type="component" value="Unassembled WGS sequence"/>
</dbReference>
<dbReference type="GO" id="GO:0016020">
    <property type="term" value="C:membrane"/>
    <property type="evidence" value="ECO:0007669"/>
    <property type="project" value="UniProtKB-SubCell"/>
</dbReference>
<accession>A0A8B6C301</accession>
<evidence type="ECO:0008006" key="10">
    <source>
        <dbReference type="Google" id="ProtNLM"/>
    </source>
</evidence>
<dbReference type="SUPFAM" id="SSF56436">
    <property type="entry name" value="C-type lectin-like"/>
    <property type="match status" value="1"/>
</dbReference>
<evidence type="ECO:0000256" key="6">
    <source>
        <dbReference type="SAM" id="MobiDB-lite"/>
    </source>
</evidence>
<dbReference type="InterPro" id="IPR051423">
    <property type="entry name" value="CD225/Dispanin"/>
</dbReference>
<dbReference type="CDD" id="cd00037">
    <property type="entry name" value="CLECT"/>
    <property type="match status" value="1"/>
</dbReference>